<organism evidence="7 8">
    <name type="scientific">Ralstonia edaphi</name>
    <dbReference type="NCBI Taxonomy" id="3058599"/>
    <lineage>
        <taxon>Bacteria</taxon>
        <taxon>Pseudomonadati</taxon>
        <taxon>Pseudomonadota</taxon>
        <taxon>Betaproteobacteria</taxon>
        <taxon>Burkholderiales</taxon>
        <taxon>Burkholderiaceae</taxon>
        <taxon>Ralstonia</taxon>
    </lineage>
</organism>
<keyword evidence="3 6" id="KW-0812">Transmembrane</keyword>
<dbReference type="Pfam" id="PF02588">
    <property type="entry name" value="YitT_membrane"/>
    <property type="match status" value="1"/>
</dbReference>
<evidence type="ECO:0000256" key="2">
    <source>
        <dbReference type="ARBA" id="ARBA00022475"/>
    </source>
</evidence>
<feature type="transmembrane region" description="Helical" evidence="6">
    <location>
        <begin position="111"/>
        <end position="132"/>
    </location>
</feature>
<evidence type="ECO:0000256" key="6">
    <source>
        <dbReference type="SAM" id="Phobius"/>
    </source>
</evidence>
<evidence type="ECO:0000256" key="5">
    <source>
        <dbReference type="ARBA" id="ARBA00023136"/>
    </source>
</evidence>
<name>A0AB72XAK5_9RALS</name>
<comment type="subcellular location">
    <subcellularLocation>
        <location evidence="1">Cell membrane</location>
        <topology evidence="1">Multi-pass membrane protein</topology>
    </subcellularLocation>
</comment>
<protein>
    <recommendedName>
        <fullName evidence="9">YitT family protein</fullName>
    </recommendedName>
</protein>
<dbReference type="PANTHER" id="PTHR33545">
    <property type="entry name" value="UPF0750 MEMBRANE PROTEIN YITT-RELATED"/>
    <property type="match status" value="1"/>
</dbReference>
<evidence type="ECO:0000313" key="7">
    <source>
        <dbReference type="EMBL" id="CAJ0744676.1"/>
    </source>
</evidence>
<keyword evidence="5 6" id="KW-0472">Membrane</keyword>
<dbReference type="GO" id="GO:0005886">
    <property type="term" value="C:plasma membrane"/>
    <property type="evidence" value="ECO:0007669"/>
    <property type="project" value="UniProtKB-SubCell"/>
</dbReference>
<gene>
    <name evidence="7" type="ORF">R16034_04702</name>
</gene>
<dbReference type="RefSeq" id="WP_316902273.1">
    <property type="nucleotide sequence ID" value="NZ_CATWHI010000009.1"/>
</dbReference>
<proteinExistence type="predicted"/>
<dbReference type="InterPro" id="IPR051461">
    <property type="entry name" value="UPF0750_membrane"/>
</dbReference>
<feature type="transmembrane region" description="Helical" evidence="6">
    <location>
        <begin position="167"/>
        <end position="196"/>
    </location>
</feature>
<accession>A0AB72XAK5</accession>
<dbReference type="AlphaFoldDB" id="A0AB72XAK5"/>
<comment type="caution">
    <text evidence="7">The sequence shown here is derived from an EMBL/GenBank/DDBJ whole genome shotgun (WGS) entry which is preliminary data.</text>
</comment>
<dbReference type="EMBL" id="CATWHI010000009">
    <property type="protein sequence ID" value="CAJ0744676.1"/>
    <property type="molecule type" value="Genomic_DNA"/>
</dbReference>
<keyword evidence="8" id="KW-1185">Reference proteome</keyword>
<evidence type="ECO:0008006" key="9">
    <source>
        <dbReference type="Google" id="ProtNLM"/>
    </source>
</evidence>
<feature type="transmembrane region" description="Helical" evidence="6">
    <location>
        <begin position="48"/>
        <end position="74"/>
    </location>
</feature>
<evidence type="ECO:0000256" key="4">
    <source>
        <dbReference type="ARBA" id="ARBA00022989"/>
    </source>
</evidence>
<feature type="transmembrane region" description="Helical" evidence="6">
    <location>
        <begin position="80"/>
        <end position="99"/>
    </location>
</feature>
<reference evidence="7 8" key="1">
    <citation type="submission" date="2023-07" db="EMBL/GenBank/DDBJ databases">
        <authorList>
            <person name="Peeters C."/>
        </authorList>
    </citation>
    <scope>NUCLEOTIDE SEQUENCE [LARGE SCALE GENOMIC DNA]</scope>
    <source>
        <strain evidence="7 8">R-16034</strain>
    </source>
</reference>
<keyword evidence="2" id="KW-1003">Cell membrane</keyword>
<sequence length="228" mass="23844">MNAPDNVPGVTRHSLLEDVLAIVTGTLFVSLGITLFKQGGLLSGGTAGVAFLIHYATSLPFGVVFFTINLPFYYLAVRHMGWRFTLKTFCAVALVSWLSEVHAHFVQLGSLNPLYAGVIGGTLMGVGFIVLFRHQASLGGVNIVALYLQDKYGIRAGKLQMVVDVGIVLASLVVVSPMALAASLVGAVALNLSIALNHRPGRYLAMQTGSTAVAGRVGSNGSPGSSMA</sequence>
<dbReference type="Proteomes" id="UP001189225">
    <property type="component" value="Unassembled WGS sequence"/>
</dbReference>
<keyword evidence="4 6" id="KW-1133">Transmembrane helix</keyword>
<feature type="transmembrane region" description="Helical" evidence="6">
    <location>
        <begin position="19"/>
        <end position="36"/>
    </location>
</feature>
<dbReference type="PANTHER" id="PTHR33545:SF5">
    <property type="entry name" value="UPF0750 MEMBRANE PROTEIN YITT"/>
    <property type="match status" value="1"/>
</dbReference>
<evidence type="ECO:0000256" key="3">
    <source>
        <dbReference type="ARBA" id="ARBA00022692"/>
    </source>
</evidence>
<dbReference type="InterPro" id="IPR003740">
    <property type="entry name" value="YitT"/>
</dbReference>
<evidence type="ECO:0000256" key="1">
    <source>
        <dbReference type="ARBA" id="ARBA00004651"/>
    </source>
</evidence>
<evidence type="ECO:0000313" key="8">
    <source>
        <dbReference type="Proteomes" id="UP001189225"/>
    </source>
</evidence>